<gene>
    <name evidence="2" type="ORF">SAMN04488025_11848</name>
</gene>
<dbReference type="PANTHER" id="PTHR18964:SF149">
    <property type="entry name" value="BIFUNCTIONAL UDP-N-ACETYLGLUCOSAMINE 2-EPIMERASE_N-ACETYLMANNOSAMINE KINASE"/>
    <property type="match status" value="1"/>
</dbReference>
<dbReference type="AlphaFoldDB" id="A0A1I2PIX6"/>
<dbReference type="EMBL" id="FOOK01000018">
    <property type="protein sequence ID" value="SFG16112.1"/>
    <property type="molecule type" value="Genomic_DNA"/>
</dbReference>
<protein>
    <submittedName>
        <fullName evidence="2">Glucokinase</fullName>
    </submittedName>
</protein>
<keyword evidence="2" id="KW-0808">Transferase</keyword>
<organism evidence="2 3">
    <name type="scientific">Planifilum fulgidum</name>
    <dbReference type="NCBI Taxonomy" id="201973"/>
    <lineage>
        <taxon>Bacteria</taxon>
        <taxon>Bacillati</taxon>
        <taxon>Bacillota</taxon>
        <taxon>Bacilli</taxon>
        <taxon>Bacillales</taxon>
        <taxon>Thermoactinomycetaceae</taxon>
        <taxon>Planifilum</taxon>
    </lineage>
</organism>
<reference evidence="2 3" key="1">
    <citation type="submission" date="2016-10" db="EMBL/GenBank/DDBJ databases">
        <authorList>
            <person name="de Groot N.N."/>
        </authorList>
    </citation>
    <scope>NUCLEOTIDE SEQUENCE [LARGE SCALE GENOMIC DNA]</scope>
    <source>
        <strain evidence="2 3">DSM 44945</strain>
    </source>
</reference>
<comment type="similarity">
    <text evidence="1">Belongs to the ROK (NagC/XylR) family.</text>
</comment>
<keyword evidence="3" id="KW-1185">Reference proteome</keyword>
<dbReference type="Proteomes" id="UP000198661">
    <property type="component" value="Unassembled WGS sequence"/>
</dbReference>
<dbReference type="PANTHER" id="PTHR18964">
    <property type="entry name" value="ROK (REPRESSOR, ORF, KINASE) FAMILY"/>
    <property type="match status" value="1"/>
</dbReference>
<proteinExistence type="inferred from homology"/>
<dbReference type="SUPFAM" id="SSF53067">
    <property type="entry name" value="Actin-like ATPase domain"/>
    <property type="match status" value="1"/>
</dbReference>
<keyword evidence="2" id="KW-0418">Kinase</keyword>
<dbReference type="InterPro" id="IPR000600">
    <property type="entry name" value="ROK"/>
</dbReference>
<dbReference type="InterPro" id="IPR043129">
    <property type="entry name" value="ATPase_NBD"/>
</dbReference>
<dbReference type="Gene3D" id="3.30.420.40">
    <property type="match status" value="2"/>
</dbReference>
<name>A0A1I2PIX6_9BACL</name>
<dbReference type="GO" id="GO:0016301">
    <property type="term" value="F:kinase activity"/>
    <property type="evidence" value="ECO:0007669"/>
    <property type="project" value="UniProtKB-KW"/>
</dbReference>
<dbReference type="RefSeq" id="WP_177199108.1">
    <property type="nucleotide sequence ID" value="NZ_FOOK01000018.1"/>
</dbReference>
<dbReference type="STRING" id="201973.SAMN04488025_11848"/>
<evidence type="ECO:0000313" key="3">
    <source>
        <dbReference type="Proteomes" id="UP000198661"/>
    </source>
</evidence>
<evidence type="ECO:0000313" key="2">
    <source>
        <dbReference type="EMBL" id="SFG16112.1"/>
    </source>
</evidence>
<sequence length="296" mass="31687">MEVALGVDIGGTKVAAGLVSAAGECLHYAELPSASEDGDEMFRQVMRAIREVMSEAGVSPAGIRGIGVGVPGKVDREKGVAVMQNNLPWRHFPLADRIREEIPVPVVLDNDVCMAAHGEWMKRGGSVEETFVYFTISTGIACCTIHRGRILRGAGFSGEIGLAVFSGEGGRLEKKAAGPAIGRLAGGKGPEASRRAMRRFREGDPRMVAAMDGVIEAWARGLYAIICLLDPHRLVLGGGVIHRNPFLLDEIRRRLESLVIPEQRPSLERLSLTTLGERAGCIGAGLRVLRGETVSS</sequence>
<evidence type="ECO:0000256" key="1">
    <source>
        <dbReference type="ARBA" id="ARBA00006479"/>
    </source>
</evidence>
<dbReference type="Pfam" id="PF00480">
    <property type="entry name" value="ROK"/>
    <property type="match status" value="1"/>
</dbReference>
<accession>A0A1I2PIX6</accession>